<dbReference type="PANTHER" id="PTHR47069">
    <property type="match status" value="1"/>
</dbReference>
<gene>
    <name evidence="1" type="ORF">NCGR_LOCUS7196</name>
</gene>
<sequence>MASSSTSSCSPPEGRMGEYMARLSESIAARSASRDRERTREQAEVDEAMQLLREDGVPSTSDMFFFATDLFEDSVTRRVFKNLLTSEERMAWLTYQMNKNNK</sequence>
<keyword evidence="2" id="KW-1185">Reference proteome</keyword>
<dbReference type="EMBL" id="CAJGYO010000002">
    <property type="protein sequence ID" value="CAD6211203.1"/>
    <property type="molecule type" value="Genomic_DNA"/>
</dbReference>
<dbReference type="PANTHER" id="PTHR47069:SF11">
    <property type="entry name" value="OS04G0275550 PROTEIN"/>
    <property type="match status" value="1"/>
</dbReference>
<evidence type="ECO:0000313" key="1">
    <source>
        <dbReference type="EMBL" id="CAD6211203.1"/>
    </source>
</evidence>
<reference evidence="1" key="1">
    <citation type="submission" date="2020-10" db="EMBL/GenBank/DDBJ databases">
        <authorList>
            <person name="Han B."/>
            <person name="Lu T."/>
            <person name="Zhao Q."/>
            <person name="Huang X."/>
            <person name="Zhao Y."/>
        </authorList>
    </citation>
    <scope>NUCLEOTIDE SEQUENCE</scope>
</reference>
<protein>
    <submittedName>
        <fullName evidence="1">Uncharacterized protein</fullName>
    </submittedName>
</protein>
<name>A0A811MV13_9POAL</name>
<proteinExistence type="predicted"/>
<organism evidence="1 2">
    <name type="scientific">Miscanthus lutarioriparius</name>
    <dbReference type="NCBI Taxonomy" id="422564"/>
    <lineage>
        <taxon>Eukaryota</taxon>
        <taxon>Viridiplantae</taxon>
        <taxon>Streptophyta</taxon>
        <taxon>Embryophyta</taxon>
        <taxon>Tracheophyta</taxon>
        <taxon>Spermatophyta</taxon>
        <taxon>Magnoliopsida</taxon>
        <taxon>Liliopsida</taxon>
        <taxon>Poales</taxon>
        <taxon>Poaceae</taxon>
        <taxon>PACMAD clade</taxon>
        <taxon>Panicoideae</taxon>
        <taxon>Andropogonodae</taxon>
        <taxon>Andropogoneae</taxon>
        <taxon>Saccharinae</taxon>
        <taxon>Miscanthus</taxon>
    </lineage>
</organism>
<comment type="caution">
    <text evidence="1">The sequence shown here is derived from an EMBL/GenBank/DDBJ whole genome shotgun (WGS) entry which is preliminary data.</text>
</comment>
<dbReference type="AlphaFoldDB" id="A0A811MV13"/>
<evidence type="ECO:0000313" key="2">
    <source>
        <dbReference type="Proteomes" id="UP000604825"/>
    </source>
</evidence>
<dbReference type="Proteomes" id="UP000604825">
    <property type="component" value="Unassembled WGS sequence"/>
</dbReference>
<accession>A0A811MV13</accession>